<dbReference type="EMBL" id="JABVXQ010000003">
    <property type="protein sequence ID" value="KAF6122683.1"/>
    <property type="molecule type" value="Genomic_DNA"/>
</dbReference>
<comment type="subunit">
    <text evidence="8">Component of the ADA2A-containing complex (ATAC), composed of KAT14, KAT2A, TADA2L, TADA3L, ZZ3, MBIP, WDR5, YEATS2, SGF29 and DR1.</text>
</comment>
<feature type="region of interest" description="Disordered" evidence="11">
    <location>
        <begin position="117"/>
        <end position="201"/>
    </location>
</feature>
<keyword evidence="3" id="KW-0597">Phosphoprotein</keyword>
<evidence type="ECO:0000256" key="7">
    <source>
        <dbReference type="ARBA" id="ARBA00060245"/>
    </source>
</evidence>
<protein>
    <recommendedName>
        <fullName evidence="9">YEATS domain-containing protein 2</fullName>
    </recommendedName>
</protein>
<feature type="domain" description="YEATS" evidence="12">
    <location>
        <begin position="201"/>
        <end position="346"/>
    </location>
</feature>
<evidence type="ECO:0000256" key="6">
    <source>
        <dbReference type="ARBA" id="ARBA00023242"/>
    </source>
</evidence>
<feature type="compositionally biased region" description="Polar residues" evidence="11">
    <location>
        <begin position="166"/>
        <end position="187"/>
    </location>
</feature>
<feature type="region of interest" description="Disordered" evidence="11">
    <location>
        <begin position="894"/>
        <end position="913"/>
    </location>
</feature>
<dbReference type="GO" id="GO:0051302">
    <property type="term" value="P:regulation of cell division"/>
    <property type="evidence" value="ECO:0007669"/>
    <property type="project" value="UniProtKB-ARBA"/>
</dbReference>
<dbReference type="Pfam" id="PF03366">
    <property type="entry name" value="YEATS"/>
    <property type="match status" value="1"/>
</dbReference>
<evidence type="ECO:0000256" key="11">
    <source>
        <dbReference type="SAM" id="MobiDB-lite"/>
    </source>
</evidence>
<feature type="region of interest" description="Disordered" evidence="11">
    <location>
        <begin position="336"/>
        <end position="393"/>
    </location>
</feature>
<reference evidence="13 14" key="1">
    <citation type="journal article" date="2020" name="Nature">
        <title>Six reference-quality genomes reveal evolution of bat adaptations.</title>
        <authorList>
            <person name="Jebb D."/>
            <person name="Huang Z."/>
            <person name="Pippel M."/>
            <person name="Hughes G.M."/>
            <person name="Lavrichenko K."/>
            <person name="Devanna P."/>
            <person name="Winkler S."/>
            <person name="Jermiin L.S."/>
            <person name="Skirmuntt E.C."/>
            <person name="Katzourakis A."/>
            <person name="Burkitt-Gray L."/>
            <person name="Ray D.A."/>
            <person name="Sullivan K.A.M."/>
            <person name="Roscito J.G."/>
            <person name="Kirilenko B.M."/>
            <person name="Davalos L.M."/>
            <person name="Corthals A.P."/>
            <person name="Power M.L."/>
            <person name="Jones G."/>
            <person name="Ransome R.D."/>
            <person name="Dechmann D.K.N."/>
            <person name="Locatelli A.G."/>
            <person name="Puechmaille S.J."/>
            <person name="Fedrigo O."/>
            <person name="Jarvis E.D."/>
            <person name="Hiller M."/>
            <person name="Vernes S.C."/>
            <person name="Myers E.W."/>
            <person name="Teeling E.C."/>
        </authorList>
    </citation>
    <scope>NUCLEOTIDE SEQUENCE [LARGE SCALE GENOMIC DNA]</scope>
    <source>
        <strain evidence="13">Bat1K_MPI-CBG_1</strain>
    </source>
</reference>
<accession>A0A834B487</accession>
<feature type="compositionally biased region" description="Basic and acidic residues" evidence="11">
    <location>
        <begin position="149"/>
        <end position="165"/>
    </location>
</feature>
<dbReference type="Proteomes" id="UP000664940">
    <property type="component" value="Unassembled WGS sequence"/>
</dbReference>
<feature type="region of interest" description="Disordered" evidence="11">
    <location>
        <begin position="1037"/>
        <end position="1056"/>
    </location>
</feature>
<organism evidence="13 14">
    <name type="scientific">Phyllostomus discolor</name>
    <name type="common">pale spear-nosed bat</name>
    <dbReference type="NCBI Taxonomy" id="89673"/>
    <lineage>
        <taxon>Eukaryota</taxon>
        <taxon>Metazoa</taxon>
        <taxon>Chordata</taxon>
        <taxon>Craniata</taxon>
        <taxon>Vertebrata</taxon>
        <taxon>Euteleostomi</taxon>
        <taxon>Mammalia</taxon>
        <taxon>Eutheria</taxon>
        <taxon>Laurasiatheria</taxon>
        <taxon>Chiroptera</taxon>
        <taxon>Yangochiroptera</taxon>
        <taxon>Phyllostomidae</taxon>
        <taxon>Phyllostominae</taxon>
        <taxon>Phyllostomus</taxon>
    </lineage>
</organism>
<dbReference type="InterPro" id="IPR038704">
    <property type="entry name" value="YEAST_sf"/>
</dbReference>
<dbReference type="GO" id="GO:0005634">
    <property type="term" value="C:nucleus"/>
    <property type="evidence" value="ECO:0007669"/>
    <property type="project" value="UniProtKB-SubCell"/>
</dbReference>
<comment type="caution">
    <text evidence="13">The sequence shown here is derived from an EMBL/GenBank/DDBJ whole genome shotgun (WGS) entry which is preliminary data.</text>
</comment>
<name>A0A834B487_9CHIR</name>
<dbReference type="InterPro" id="IPR055127">
    <property type="entry name" value="YEATS2_3HBD"/>
</dbReference>
<dbReference type="InterPro" id="IPR005033">
    <property type="entry name" value="YEATS"/>
</dbReference>
<evidence type="ECO:0000256" key="4">
    <source>
        <dbReference type="ARBA" id="ARBA00022843"/>
    </source>
</evidence>
<evidence type="ECO:0000256" key="9">
    <source>
        <dbReference type="ARBA" id="ARBA00068329"/>
    </source>
</evidence>
<feature type="region of interest" description="Disordered" evidence="11">
    <location>
        <begin position="732"/>
        <end position="772"/>
    </location>
</feature>
<evidence type="ECO:0000256" key="1">
    <source>
        <dbReference type="ARBA" id="ARBA00004123"/>
    </source>
</evidence>
<evidence type="ECO:0000256" key="10">
    <source>
        <dbReference type="PROSITE-ProRule" id="PRU00376"/>
    </source>
</evidence>
<keyword evidence="6 10" id="KW-0539">Nucleus</keyword>
<keyword evidence="4" id="KW-0832">Ubl conjugation</keyword>
<comment type="subcellular location">
    <subcellularLocation>
        <location evidence="1 10">Nucleus</location>
    </subcellularLocation>
</comment>
<sequence>MSGIKRTLKETDPDYEDVSVALPNKRHKAIESSARDAAVQKIETIIKEQFALEMKNKEHEIAVIDQRLIEARRMMDKLRACIVANYYASAGLLKVSEGSKTCDTMVFNHPAIKKFLESPSRSSSPANQRSETPSANHSESDSLSQHNDFLSDKDNNSNMDIEERLSNNMEQKPSRNTGRDPSSVSGSHKTEQRNADLTGDETSRLFVKKTIVVGNVSKYIPPDKREENDQSTHKWMVYVRGSRREPSINHFVKKVWFFLHPSYKPNDLVEVREPPFHLTRRGWGEFPVRVQVHFKDSQNKRIDIIHNLKLDRTYTGLQTLGAETVVDVELHRHSLGEDSVYPPSSESDVSDAPPSLPLTIPAPVKASSPIKQSHEPAPDTSVEKGFPASTETERHTTFYSLPSSLERTPTKVTTSQKVMFCSHGNSAFQPIASSCKIVPPNQAPNPESPGKSFQPITMSCKIVSGSPISTPSPSPLPRTPTSTPVHVKQGTASSVISNPYVIMDKPGQVLGATAPTTGSPTNKLSTASQASQETGSPIPKIHGSSFVTSTVKQEDSLFASMPPLCPIGSHPKVQSPKPITGGLGAFTKVVGVPVGSALPSTVKQAVAISGGQILVAKASSSVAKAVGPKQVVTQGVAKAIVSGGGGTIVAQPVQTLTKAQVTAAGPQKSGPQGSVMATLQLPATNLANLANLPPGTKLYLTTNSKNPSGKGKLLLIPQGAILRATNNANLQSGSAASGGGAGAGGAGGGSGGGSSAGGGAAGGTQSPAGPGGIAQHLTYTSYILKQTPQGTFLVGQPSPQTSGKQLTTGSVVQGTLGVSTSSAQGQQTLKVISGQKTTLFTQAAPGGQASLMKISDGTLKSVPATSQLSKPGTTMLRVAGGVITAATSPAVALSANGPAQPSEGTAPSSSSTIGSIMKTSAQQPVCVSQATMGTCKAAAPSVIGATSLVSTPNPISGKATVSGLLKIHSSQSSPQQAVLTIPSQLKPLSVNASGGVQTILMPVNKVVQSFSASKSPPVLPVAAPAPVVSSSAPAPVTKVKTEPETPGPSCLSQEGQTAVKTEESSELGNYVIKIDHLETIQQLLTAVVKKIPLITAKSEDASCFSAKSLEQYYGWNIGKRRAAEWQRAMTMRKVLQEILEKNPRFHHLAPLKTKHIAHWCRCHGYTPPDPESLRSDGDSIEDVLTQIDSEPECLSSLSSADSLCRKLEDLQQFQKKEPENEEEVDVLNLSEPAQTNVKKEQEEKQEEMKLYLPPTPGSEFIGDITQKIGITLQPVALHKNVYASVVEDMILKATEQLVSDILRQALAVGYQAAPHNRIPKEITVSNIHQAICNIPFLDFLTNKHMGILNEDQ</sequence>
<proteinExistence type="predicted"/>
<evidence type="ECO:0000259" key="12">
    <source>
        <dbReference type="PROSITE" id="PS51037"/>
    </source>
</evidence>
<dbReference type="FunFam" id="2.60.40.1970:FF:000001">
    <property type="entry name" value="YEATS domain containing 2"/>
    <property type="match status" value="1"/>
</dbReference>
<evidence type="ECO:0000256" key="2">
    <source>
        <dbReference type="ARBA" id="ARBA00022499"/>
    </source>
</evidence>
<comment type="function">
    <text evidence="7">Chromatin reader component of the ATAC complex, a complex with histone acetyltransferase activity on histones H3 and H4. YEATS2 specifically recognizes and binds histone H3 crotonylated at 'Lys-27' (H3K27cr). Crotonylation marks active promoters and enhancers and confers resistance to transcriptional repressors.</text>
</comment>
<feature type="compositionally biased region" description="Gly residues" evidence="11">
    <location>
        <begin position="736"/>
        <end position="762"/>
    </location>
</feature>
<evidence type="ECO:0000313" key="14">
    <source>
        <dbReference type="Proteomes" id="UP000664940"/>
    </source>
</evidence>
<dbReference type="Gene3D" id="2.60.40.1970">
    <property type="entry name" value="YEATS domain"/>
    <property type="match status" value="1"/>
</dbReference>
<dbReference type="Pfam" id="PF22951">
    <property type="entry name" value="3HBD"/>
    <property type="match status" value="1"/>
</dbReference>
<dbReference type="GO" id="GO:0006355">
    <property type="term" value="P:regulation of DNA-templated transcription"/>
    <property type="evidence" value="ECO:0007669"/>
    <property type="project" value="InterPro"/>
</dbReference>
<dbReference type="GO" id="GO:0051726">
    <property type="term" value="P:regulation of cell cycle"/>
    <property type="evidence" value="ECO:0007669"/>
    <property type="project" value="UniProtKB-ARBA"/>
</dbReference>
<keyword evidence="2" id="KW-1017">Isopeptide bond</keyword>
<feature type="compositionally biased region" description="Polar residues" evidence="11">
    <location>
        <begin position="119"/>
        <end position="148"/>
    </location>
</feature>
<dbReference type="GO" id="GO:0140672">
    <property type="term" value="C:ATAC complex"/>
    <property type="evidence" value="ECO:0007669"/>
    <property type="project" value="UniProtKB-ARBA"/>
</dbReference>
<feature type="compositionally biased region" description="Polar residues" evidence="11">
    <location>
        <begin position="514"/>
        <end position="535"/>
    </location>
</feature>
<evidence type="ECO:0000256" key="3">
    <source>
        <dbReference type="ARBA" id="ARBA00022553"/>
    </source>
</evidence>
<feature type="region of interest" description="Disordered" evidence="11">
    <location>
        <begin position="465"/>
        <end position="486"/>
    </location>
</feature>
<dbReference type="PROSITE" id="PS51037">
    <property type="entry name" value="YEATS"/>
    <property type="match status" value="1"/>
</dbReference>
<dbReference type="CDD" id="cd16907">
    <property type="entry name" value="YEATS_YEATS2_like"/>
    <property type="match status" value="1"/>
</dbReference>
<dbReference type="PANTHER" id="PTHR23195">
    <property type="entry name" value="YEATS DOMAIN"/>
    <property type="match status" value="1"/>
</dbReference>
<keyword evidence="5" id="KW-0175">Coiled coil</keyword>
<evidence type="ECO:0000313" key="13">
    <source>
        <dbReference type="EMBL" id="KAF6122683.1"/>
    </source>
</evidence>
<dbReference type="InterPro" id="IPR055129">
    <property type="entry name" value="YEATS_dom"/>
</dbReference>
<evidence type="ECO:0000256" key="8">
    <source>
        <dbReference type="ARBA" id="ARBA00065122"/>
    </source>
</evidence>
<feature type="region of interest" description="Disordered" evidence="11">
    <location>
        <begin position="513"/>
        <end position="543"/>
    </location>
</feature>
<gene>
    <name evidence="13" type="ORF">HJG60_020445</name>
</gene>
<evidence type="ECO:0000256" key="5">
    <source>
        <dbReference type="ARBA" id="ARBA00023054"/>
    </source>
</evidence>
<feature type="compositionally biased region" description="Polar residues" evidence="11">
    <location>
        <begin position="897"/>
        <end position="913"/>
    </location>
</feature>